<dbReference type="GO" id="GO:0008233">
    <property type="term" value="F:peptidase activity"/>
    <property type="evidence" value="ECO:0007669"/>
    <property type="project" value="UniProtKB-KW"/>
</dbReference>
<dbReference type="Pfam" id="PF01546">
    <property type="entry name" value="Peptidase_M20"/>
    <property type="match status" value="1"/>
</dbReference>
<reference evidence="5 6" key="1">
    <citation type="submission" date="2016-11" db="EMBL/GenBank/DDBJ databases">
        <title>Trade-off between light-utilization and light-protection in marine flavobacteria.</title>
        <authorList>
            <person name="Kumagai Y."/>
        </authorList>
    </citation>
    <scope>NUCLEOTIDE SEQUENCE [LARGE SCALE GENOMIC DNA]</scope>
    <source>
        <strain evidence="5 6">NBRC 107741</strain>
    </source>
</reference>
<dbReference type="SUPFAM" id="SSF53187">
    <property type="entry name" value="Zn-dependent exopeptidases"/>
    <property type="match status" value="1"/>
</dbReference>
<keyword evidence="6" id="KW-1185">Reference proteome</keyword>
<dbReference type="InterPro" id="IPR002933">
    <property type="entry name" value="Peptidase_M20"/>
</dbReference>
<dbReference type="GO" id="GO:0046872">
    <property type="term" value="F:metal ion binding"/>
    <property type="evidence" value="ECO:0007669"/>
    <property type="project" value="UniProtKB-KW"/>
</dbReference>
<dbReference type="Gene3D" id="3.40.630.10">
    <property type="entry name" value="Zn peptidases"/>
    <property type="match status" value="1"/>
</dbReference>
<dbReference type="InterPro" id="IPR036264">
    <property type="entry name" value="Bact_exopeptidase_dim_dom"/>
</dbReference>
<dbReference type="PANTHER" id="PTHR43270">
    <property type="entry name" value="BETA-ALA-HIS DIPEPTIDASE"/>
    <property type="match status" value="1"/>
</dbReference>
<dbReference type="PANTHER" id="PTHR43270:SF12">
    <property type="entry name" value="SUCCINYL-DIAMINOPIMELATE DESUCCINYLASE"/>
    <property type="match status" value="1"/>
</dbReference>
<dbReference type="Proteomes" id="UP000239800">
    <property type="component" value="Unassembled WGS sequence"/>
</dbReference>
<dbReference type="EMBL" id="MQUB01000001">
    <property type="protein sequence ID" value="PQB03494.1"/>
    <property type="molecule type" value="Genomic_DNA"/>
</dbReference>
<evidence type="ECO:0000313" key="6">
    <source>
        <dbReference type="Proteomes" id="UP000239800"/>
    </source>
</evidence>
<evidence type="ECO:0000256" key="1">
    <source>
        <dbReference type="ARBA" id="ARBA00022670"/>
    </source>
</evidence>
<dbReference type="GO" id="GO:0006508">
    <property type="term" value="P:proteolysis"/>
    <property type="evidence" value="ECO:0007669"/>
    <property type="project" value="UniProtKB-KW"/>
</dbReference>
<evidence type="ECO:0000259" key="4">
    <source>
        <dbReference type="Pfam" id="PF07687"/>
    </source>
</evidence>
<dbReference type="AlphaFoldDB" id="A0A2S7KLH9"/>
<dbReference type="NCBIfam" id="NF006579">
    <property type="entry name" value="PRK09104.1"/>
    <property type="match status" value="1"/>
</dbReference>
<protein>
    <submittedName>
        <fullName evidence="5">Peptidase dimerization domain protein</fullName>
    </submittedName>
</protein>
<keyword evidence="2" id="KW-0479">Metal-binding</keyword>
<sequence length="464" mass="51304">MKSAKSYIQEHKDRFIQELIDLLKIPSISADSAYKDDVIKTAQAIKNSLENAGCDVVEICETPGYPIVYGEKMIDPNLPTVLVYGHYDVQPPDPLDLWDSPPFEPVIKATELHPDGAIFARGSCDDKGQMYMHVKAMEYMTQTDQLPCNVKFMIEGEEEVGSESLGWFVERNQQKLANDIILISDTGMIANDVPSITTGLRGLSYVEVEVTGPNRDLHSGLYGGAVANPINILTKMIASLHDENNHITIPGFYDKVEELSQSERDAMAEAPFSLEAYQNALNIESVYGEAGYTTNERNSIRPTLDVNGIWGGYTGEGAKTVIASKAYAKISMRLVPNQEWTEITELFQNHFESIAPAGVEVKVTPHHGGQAYVTPIDTIGYQAASKAYESTFGKTPIPQRSGGSIPIVALFEKELGSKTILMGFGLDSDAIHSPNEHYGIWNYLKGIETIPQFYHHFVELSRES</sequence>
<evidence type="ECO:0000256" key="2">
    <source>
        <dbReference type="ARBA" id="ARBA00022723"/>
    </source>
</evidence>
<keyword evidence="3" id="KW-0378">Hydrolase</keyword>
<dbReference type="SUPFAM" id="SSF55031">
    <property type="entry name" value="Bacterial exopeptidase dimerisation domain"/>
    <property type="match status" value="1"/>
</dbReference>
<accession>A0A2S7KLH9</accession>
<organism evidence="5 6">
    <name type="scientific">Aureitalea marina</name>
    <dbReference type="NCBI Taxonomy" id="930804"/>
    <lineage>
        <taxon>Bacteria</taxon>
        <taxon>Pseudomonadati</taxon>
        <taxon>Bacteroidota</taxon>
        <taxon>Flavobacteriia</taxon>
        <taxon>Flavobacteriales</taxon>
        <taxon>Flavobacteriaceae</taxon>
        <taxon>Aureitalea</taxon>
    </lineage>
</organism>
<dbReference type="RefSeq" id="WP_104811418.1">
    <property type="nucleotide sequence ID" value="NZ_MQUB01000001.1"/>
</dbReference>
<dbReference type="NCBIfam" id="NF005914">
    <property type="entry name" value="PRK07907.1"/>
    <property type="match status" value="1"/>
</dbReference>
<comment type="caution">
    <text evidence="5">The sequence shown here is derived from an EMBL/GenBank/DDBJ whole genome shotgun (WGS) entry which is preliminary data.</text>
</comment>
<evidence type="ECO:0000313" key="5">
    <source>
        <dbReference type="EMBL" id="PQB03494.1"/>
    </source>
</evidence>
<dbReference type="OrthoDB" id="9761532at2"/>
<dbReference type="NCBIfam" id="NF006053">
    <property type="entry name" value="PRK08201.1"/>
    <property type="match status" value="1"/>
</dbReference>
<dbReference type="InterPro" id="IPR051458">
    <property type="entry name" value="Cyt/Met_Dipeptidase"/>
</dbReference>
<dbReference type="Pfam" id="PF07687">
    <property type="entry name" value="M20_dimer"/>
    <property type="match status" value="1"/>
</dbReference>
<evidence type="ECO:0000256" key="3">
    <source>
        <dbReference type="ARBA" id="ARBA00022801"/>
    </source>
</evidence>
<gene>
    <name evidence="5" type="ORF">BST85_00230</name>
</gene>
<dbReference type="Gene3D" id="3.30.70.360">
    <property type="match status" value="1"/>
</dbReference>
<keyword evidence="1" id="KW-0645">Protease</keyword>
<dbReference type="FunFam" id="3.30.70.360:FF:000016">
    <property type="entry name" value="Peptidase family M20/M25/M40"/>
    <property type="match status" value="1"/>
</dbReference>
<feature type="domain" description="Peptidase M20 dimerisation" evidence="4">
    <location>
        <begin position="199"/>
        <end position="357"/>
    </location>
</feature>
<name>A0A2S7KLH9_9FLAO</name>
<proteinExistence type="predicted"/>
<dbReference type="InterPro" id="IPR011650">
    <property type="entry name" value="Peptidase_M20_dimer"/>
</dbReference>